<dbReference type="EMBL" id="KV012839">
    <property type="protein sequence ID" value="KZV24255.1"/>
    <property type="molecule type" value="Genomic_DNA"/>
</dbReference>
<protein>
    <recommendedName>
        <fullName evidence="1">Ribonuclease H1 N-terminal domain-containing protein</fullName>
    </recommendedName>
</protein>
<dbReference type="Proteomes" id="UP000250235">
    <property type="component" value="Unassembled WGS sequence"/>
</dbReference>
<accession>A0A2Z7AQZ7</accession>
<dbReference type="InterPro" id="IPR009027">
    <property type="entry name" value="Ribosomal_bL9/RNase_H1_N"/>
</dbReference>
<evidence type="ECO:0000313" key="2">
    <source>
        <dbReference type="EMBL" id="KZV24255.1"/>
    </source>
</evidence>
<dbReference type="Gene3D" id="3.40.970.10">
    <property type="entry name" value="Ribonuclease H1, N-terminal domain"/>
    <property type="match status" value="1"/>
</dbReference>
<evidence type="ECO:0000313" key="3">
    <source>
        <dbReference type="Proteomes" id="UP000250235"/>
    </source>
</evidence>
<dbReference type="Pfam" id="PF01693">
    <property type="entry name" value="Cauli_VI"/>
    <property type="match status" value="1"/>
</dbReference>
<reference evidence="2 3" key="1">
    <citation type="journal article" date="2015" name="Proc. Natl. Acad. Sci. U.S.A.">
        <title>The resurrection genome of Boea hygrometrica: A blueprint for survival of dehydration.</title>
        <authorList>
            <person name="Xiao L."/>
            <person name="Yang G."/>
            <person name="Zhang L."/>
            <person name="Yang X."/>
            <person name="Zhao S."/>
            <person name="Ji Z."/>
            <person name="Zhou Q."/>
            <person name="Hu M."/>
            <person name="Wang Y."/>
            <person name="Chen M."/>
            <person name="Xu Y."/>
            <person name="Jin H."/>
            <person name="Xiao X."/>
            <person name="Hu G."/>
            <person name="Bao F."/>
            <person name="Hu Y."/>
            <person name="Wan P."/>
            <person name="Li L."/>
            <person name="Deng X."/>
            <person name="Kuang T."/>
            <person name="Xiang C."/>
            <person name="Zhu J.K."/>
            <person name="Oliver M.J."/>
            <person name="He Y."/>
        </authorList>
    </citation>
    <scope>NUCLEOTIDE SEQUENCE [LARGE SCALE GENOMIC DNA]</scope>
    <source>
        <strain evidence="3">cv. XS01</strain>
    </source>
</reference>
<evidence type="ECO:0000259" key="1">
    <source>
        <dbReference type="Pfam" id="PF01693"/>
    </source>
</evidence>
<sequence length="200" mass="22542">MIAAVIPKITPSSPISLHGFGEFSKLRLREKNQHIQQLVHGSTVKSRPQADGVHDLSELLVLRVTCLHCLEENKSQQQPKSYVVFIGRQPDVYDKWSEASKQVCGFRGACYKGYDTNKEAEEAFSCYLEAMDATRAHKKCECEKTSTSSTSRPHRTKNSLKLVKVLRDLAVEIHDHAARMEKVVEEIGQILENMAVSDDE</sequence>
<gene>
    <name evidence="2" type="ORF">F511_01737</name>
</gene>
<dbReference type="OrthoDB" id="1922118at2759"/>
<dbReference type="SUPFAM" id="SSF55658">
    <property type="entry name" value="L9 N-domain-like"/>
    <property type="match status" value="1"/>
</dbReference>
<dbReference type="AlphaFoldDB" id="A0A2Z7AQZ7"/>
<dbReference type="InterPro" id="IPR037056">
    <property type="entry name" value="RNase_H1_N_sf"/>
</dbReference>
<dbReference type="InterPro" id="IPR011320">
    <property type="entry name" value="RNase_H1_N"/>
</dbReference>
<proteinExistence type="predicted"/>
<organism evidence="2 3">
    <name type="scientific">Dorcoceras hygrometricum</name>
    <dbReference type="NCBI Taxonomy" id="472368"/>
    <lineage>
        <taxon>Eukaryota</taxon>
        <taxon>Viridiplantae</taxon>
        <taxon>Streptophyta</taxon>
        <taxon>Embryophyta</taxon>
        <taxon>Tracheophyta</taxon>
        <taxon>Spermatophyta</taxon>
        <taxon>Magnoliopsida</taxon>
        <taxon>eudicotyledons</taxon>
        <taxon>Gunneridae</taxon>
        <taxon>Pentapetalae</taxon>
        <taxon>asterids</taxon>
        <taxon>lamiids</taxon>
        <taxon>Lamiales</taxon>
        <taxon>Gesneriaceae</taxon>
        <taxon>Didymocarpoideae</taxon>
        <taxon>Trichosporeae</taxon>
        <taxon>Loxocarpinae</taxon>
        <taxon>Dorcoceras</taxon>
    </lineage>
</organism>
<keyword evidence="3" id="KW-1185">Reference proteome</keyword>
<name>A0A2Z7AQZ7_9LAMI</name>
<feature type="domain" description="Ribonuclease H1 N-terminal" evidence="1">
    <location>
        <begin position="81"/>
        <end position="122"/>
    </location>
</feature>